<reference evidence="1 2" key="1">
    <citation type="submission" date="2015-01" db="EMBL/GenBank/DDBJ databases">
        <title>Genome of allotetraploid Gossypium barbadense reveals genomic plasticity and fiber elongation in cotton evolution.</title>
        <authorList>
            <person name="Chen X."/>
            <person name="Liu X."/>
            <person name="Zhao B."/>
            <person name="Zheng H."/>
            <person name="Hu Y."/>
            <person name="Lu G."/>
            <person name="Yang C."/>
            <person name="Chen J."/>
            <person name="Shan C."/>
            <person name="Zhang L."/>
            <person name="Zhou Y."/>
            <person name="Wang L."/>
            <person name="Guo W."/>
            <person name="Bai Y."/>
            <person name="Ruan J."/>
            <person name="Shangguan X."/>
            <person name="Mao Y."/>
            <person name="Jiang J."/>
            <person name="Zhu Y."/>
            <person name="Lei J."/>
            <person name="Kang H."/>
            <person name="Chen S."/>
            <person name="He X."/>
            <person name="Wang R."/>
            <person name="Wang Y."/>
            <person name="Chen J."/>
            <person name="Wang L."/>
            <person name="Yu S."/>
            <person name="Wang B."/>
            <person name="Wei J."/>
            <person name="Song S."/>
            <person name="Lu X."/>
            <person name="Gao Z."/>
            <person name="Gu W."/>
            <person name="Deng X."/>
            <person name="Ma D."/>
            <person name="Wang S."/>
            <person name="Liang W."/>
            <person name="Fang L."/>
            <person name="Cai C."/>
            <person name="Zhu X."/>
            <person name="Zhou B."/>
            <person name="Zhang Y."/>
            <person name="Chen Z."/>
            <person name="Xu S."/>
            <person name="Zhu R."/>
            <person name="Wang S."/>
            <person name="Zhang T."/>
            <person name="Zhao G."/>
        </authorList>
    </citation>
    <scope>NUCLEOTIDE SEQUENCE [LARGE SCALE GENOMIC DNA]</scope>
    <source>
        <strain evidence="2">cv. Xinhai21</strain>
        <tissue evidence="1">Leaf</tissue>
    </source>
</reference>
<evidence type="ECO:0000313" key="1">
    <source>
        <dbReference type="EMBL" id="PPR86591.1"/>
    </source>
</evidence>
<accession>A0A2P5W686</accession>
<proteinExistence type="predicted"/>
<dbReference type="EMBL" id="KZ668931">
    <property type="protein sequence ID" value="PPR86591.1"/>
    <property type="molecule type" value="Genomic_DNA"/>
</dbReference>
<dbReference type="Proteomes" id="UP000239757">
    <property type="component" value="Unassembled WGS sequence"/>
</dbReference>
<protein>
    <submittedName>
        <fullName evidence="1">Uncharacterized protein</fullName>
    </submittedName>
</protein>
<evidence type="ECO:0000313" key="2">
    <source>
        <dbReference type="Proteomes" id="UP000239757"/>
    </source>
</evidence>
<name>A0A2P5W686_GOSBA</name>
<organism evidence="1 2">
    <name type="scientific">Gossypium barbadense</name>
    <name type="common">Sea Island cotton</name>
    <name type="synonym">Hibiscus barbadensis</name>
    <dbReference type="NCBI Taxonomy" id="3634"/>
    <lineage>
        <taxon>Eukaryota</taxon>
        <taxon>Viridiplantae</taxon>
        <taxon>Streptophyta</taxon>
        <taxon>Embryophyta</taxon>
        <taxon>Tracheophyta</taxon>
        <taxon>Spermatophyta</taxon>
        <taxon>Magnoliopsida</taxon>
        <taxon>eudicotyledons</taxon>
        <taxon>Gunneridae</taxon>
        <taxon>Pentapetalae</taxon>
        <taxon>rosids</taxon>
        <taxon>malvids</taxon>
        <taxon>Malvales</taxon>
        <taxon>Malvaceae</taxon>
        <taxon>Malvoideae</taxon>
        <taxon>Gossypium</taxon>
    </lineage>
</organism>
<gene>
    <name evidence="1" type="ORF">GOBAR_AA34095</name>
</gene>
<dbReference type="AlphaFoldDB" id="A0A2P5W686"/>
<sequence>MQLLVIIMVGGMENLLKGMSSCPHVSTEVRKTIAQQLQEYHSEKAAKQRRKEELEERIKLGDRGDYGDSGYDDELTIARRESMMSQVEWEERERRRARIDQDQFLKLEKLPEELLNEIDEQNVDEETQCDNMDDISPAQSNEESIQLLTSSGGEVMILMEIMKMHAKQNLNTCILTHFMEAKVHRHIV</sequence>